<evidence type="ECO:0000313" key="2">
    <source>
        <dbReference type="Proteomes" id="UP000261739"/>
    </source>
</evidence>
<sequence length="150" mass="15755">MLFTVTDLKIGGSCTALGYPNAEYGEPEQPVLRIDADMAFAPDADDQETIFGAATNWEVETGDGYTTPLKQTSPCYGDAGYDGNNNWSTSSQPARKYQRTTMFELPAGAEKLVLTSVQSSGVLWEWELPGTGAGDGAVASGGPHPTVAGA</sequence>
<reference evidence="1 2" key="1">
    <citation type="journal article" date="2018" name="Nat. Biotechnol.">
        <title>A standardized bacterial taxonomy based on genome phylogeny substantially revises the tree of life.</title>
        <authorList>
            <person name="Parks D.H."/>
            <person name="Chuvochina M."/>
            <person name="Waite D.W."/>
            <person name="Rinke C."/>
            <person name="Skarshewski A."/>
            <person name="Chaumeil P.A."/>
            <person name="Hugenholtz P."/>
        </authorList>
    </citation>
    <scope>NUCLEOTIDE SEQUENCE [LARGE SCALE GENOMIC DNA]</scope>
    <source>
        <strain evidence="1">UBA11247</strain>
    </source>
</reference>
<accession>A0A3D4SWU1</accession>
<gene>
    <name evidence="1" type="ORF">DIW82_01470</name>
</gene>
<protein>
    <submittedName>
        <fullName evidence="1">Uncharacterized protein</fullName>
    </submittedName>
</protein>
<proteinExistence type="predicted"/>
<dbReference type="Proteomes" id="UP000261739">
    <property type="component" value="Unassembled WGS sequence"/>
</dbReference>
<dbReference type="AlphaFoldDB" id="A0A3D4SWU1"/>
<evidence type="ECO:0000313" key="1">
    <source>
        <dbReference type="EMBL" id="HCT13487.1"/>
    </source>
</evidence>
<organism evidence="1 2">
    <name type="scientific">Corynebacterium nuruki</name>
    <dbReference type="NCBI Taxonomy" id="1032851"/>
    <lineage>
        <taxon>Bacteria</taxon>
        <taxon>Bacillati</taxon>
        <taxon>Actinomycetota</taxon>
        <taxon>Actinomycetes</taxon>
        <taxon>Mycobacteriales</taxon>
        <taxon>Corynebacteriaceae</taxon>
        <taxon>Corynebacterium</taxon>
    </lineage>
</organism>
<dbReference type="EMBL" id="DQID01000038">
    <property type="protein sequence ID" value="HCT13487.1"/>
    <property type="molecule type" value="Genomic_DNA"/>
</dbReference>
<name>A0A3D4SWU1_9CORY</name>
<comment type="caution">
    <text evidence="1">The sequence shown here is derived from an EMBL/GenBank/DDBJ whole genome shotgun (WGS) entry which is preliminary data.</text>
</comment>